<dbReference type="EMBL" id="CM046117">
    <property type="protein sequence ID" value="KAI8436750.1"/>
    <property type="molecule type" value="Genomic_DNA"/>
</dbReference>
<sequence>MSDFYQKAAKYWANVPATIDGVLGGFGHISDIDIKGSRQFLNEILSLDHAPKTSLALDCGAGIGRIAQRLLMPIFDKVDLVEQDEKFIYTAKQALDSSDKLGTLYNMGLQDFKPEKKYDVIWCQWVLGHLNDYDLISFLERCKRALNKHGVMVIKENITSSQEIEYDDEDSSVTRPYKLMKLIFEETNFSVIKETIQEGFPEDIYTVYSFALTPKKFLGFVY</sequence>
<comment type="caution">
    <text evidence="1">The sequence shown here is derived from an EMBL/GenBank/DDBJ whole genome shotgun (WGS) entry which is preliminary data.</text>
</comment>
<evidence type="ECO:0000313" key="1">
    <source>
        <dbReference type="EMBL" id="KAI8436750.1"/>
    </source>
</evidence>
<protein>
    <submittedName>
        <fullName evidence="1">Uncharacterized protein</fullName>
    </submittedName>
</protein>
<gene>
    <name evidence="1" type="ORF">MSG28_010220</name>
</gene>
<dbReference type="Proteomes" id="UP001064048">
    <property type="component" value="Chromosome 17"/>
</dbReference>
<accession>A0ACC0KKC1</accession>
<proteinExistence type="predicted"/>
<evidence type="ECO:0000313" key="2">
    <source>
        <dbReference type="Proteomes" id="UP001064048"/>
    </source>
</evidence>
<keyword evidence="2" id="KW-1185">Reference proteome</keyword>
<organism evidence="1 2">
    <name type="scientific">Choristoneura fumiferana</name>
    <name type="common">Spruce budworm moth</name>
    <name type="synonym">Archips fumiferana</name>
    <dbReference type="NCBI Taxonomy" id="7141"/>
    <lineage>
        <taxon>Eukaryota</taxon>
        <taxon>Metazoa</taxon>
        <taxon>Ecdysozoa</taxon>
        <taxon>Arthropoda</taxon>
        <taxon>Hexapoda</taxon>
        <taxon>Insecta</taxon>
        <taxon>Pterygota</taxon>
        <taxon>Neoptera</taxon>
        <taxon>Endopterygota</taxon>
        <taxon>Lepidoptera</taxon>
        <taxon>Glossata</taxon>
        <taxon>Ditrysia</taxon>
        <taxon>Tortricoidea</taxon>
        <taxon>Tortricidae</taxon>
        <taxon>Tortricinae</taxon>
        <taxon>Choristoneura</taxon>
    </lineage>
</organism>
<name>A0ACC0KKC1_CHOFU</name>
<reference evidence="1 2" key="1">
    <citation type="journal article" date="2022" name="Genome Biol. Evol.">
        <title>The Spruce Budworm Genome: Reconstructing the Evolutionary History of Antifreeze Proteins.</title>
        <authorList>
            <person name="Beliveau C."/>
            <person name="Gagne P."/>
            <person name="Picq S."/>
            <person name="Vernygora O."/>
            <person name="Keeling C.I."/>
            <person name="Pinkney K."/>
            <person name="Doucet D."/>
            <person name="Wen F."/>
            <person name="Johnston J.S."/>
            <person name="Maaroufi H."/>
            <person name="Boyle B."/>
            <person name="Laroche J."/>
            <person name="Dewar K."/>
            <person name="Juretic N."/>
            <person name="Blackburn G."/>
            <person name="Nisole A."/>
            <person name="Brunet B."/>
            <person name="Brandao M."/>
            <person name="Lumley L."/>
            <person name="Duan J."/>
            <person name="Quan G."/>
            <person name="Lucarotti C.J."/>
            <person name="Roe A.D."/>
            <person name="Sperling F.A.H."/>
            <person name="Levesque R.C."/>
            <person name="Cusson M."/>
        </authorList>
    </citation>
    <scope>NUCLEOTIDE SEQUENCE [LARGE SCALE GENOMIC DNA]</scope>
    <source>
        <strain evidence="1">Glfc:IPQL:Cfum</strain>
    </source>
</reference>